<organism evidence="1 2">
    <name type="scientific">Choristoneura fumiferana</name>
    <name type="common">Spruce budworm moth</name>
    <name type="synonym">Archips fumiferana</name>
    <dbReference type="NCBI Taxonomy" id="7141"/>
    <lineage>
        <taxon>Eukaryota</taxon>
        <taxon>Metazoa</taxon>
        <taxon>Ecdysozoa</taxon>
        <taxon>Arthropoda</taxon>
        <taxon>Hexapoda</taxon>
        <taxon>Insecta</taxon>
        <taxon>Pterygota</taxon>
        <taxon>Neoptera</taxon>
        <taxon>Endopterygota</taxon>
        <taxon>Lepidoptera</taxon>
        <taxon>Glossata</taxon>
        <taxon>Ditrysia</taxon>
        <taxon>Tortricoidea</taxon>
        <taxon>Tortricidae</taxon>
        <taxon>Tortricinae</taxon>
        <taxon>Choristoneura</taxon>
    </lineage>
</organism>
<proteinExistence type="predicted"/>
<keyword evidence="2" id="KW-1185">Reference proteome</keyword>
<comment type="caution">
    <text evidence="1">The sequence shown here is derived from an EMBL/GenBank/DDBJ whole genome shotgun (WGS) entry which is preliminary data.</text>
</comment>
<dbReference type="Proteomes" id="UP001064048">
    <property type="component" value="Chromosome 15"/>
</dbReference>
<feature type="non-terminal residue" evidence="1">
    <location>
        <position position="943"/>
    </location>
</feature>
<accession>A0ACC0KXT1</accession>
<gene>
    <name evidence="1" type="ORF">MSG28_009359</name>
</gene>
<evidence type="ECO:0000313" key="1">
    <source>
        <dbReference type="EMBL" id="KAI8441095.1"/>
    </source>
</evidence>
<evidence type="ECO:0000313" key="2">
    <source>
        <dbReference type="Proteomes" id="UP001064048"/>
    </source>
</evidence>
<reference evidence="1 2" key="1">
    <citation type="journal article" date="2022" name="Genome Biol. Evol.">
        <title>The Spruce Budworm Genome: Reconstructing the Evolutionary History of Antifreeze Proteins.</title>
        <authorList>
            <person name="Beliveau C."/>
            <person name="Gagne P."/>
            <person name="Picq S."/>
            <person name="Vernygora O."/>
            <person name="Keeling C.I."/>
            <person name="Pinkney K."/>
            <person name="Doucet D."/>
            <person name="Wen F."/>
            <person name="Johnston J.S."/>
            <person name="Maaroufi H."/>
            <person name="Boyle B."/>
            <person name="Laroche J."/>
            <person name="Dewar K."/>
            <person name="Juretic N."/>
            <person name="Blackburn G."/>
            <person name="Nisole A."/>
            <person name="Brunet B."/>
            <person name="Brandao M."/>
            <person name="Lumley L."/>
            <person name="Duan J."/>
            <person name="Quan G."/>
            <person name="Lucarotti C.J."/>
            <person name="Roe A.D."/>
            <person name="Sperling F.A.H."/>
            <person name="Levesque R.C."/>
            <person name="Cusson M."/>
        </authorList>
    </citation>
    <scope>NUCLEOTIDE SEQUENCE [LARGE SCALE GENOMIC DNA]</scope>
    <source>
        <strain evidence="1">Glfc:IPQL:Cfum</strain>
    </source>
</reference>
<protein>
    <submittedName>
        <fullName evidence="1">Uncharacterized protein</fullName>
    </submittedName>
</protein>
<dbReference type="EMBL" id="CM046115">
    <property type="protein sequence ID" value="KAI8441095.1"/>
    <property type="molecule type" value="Genomic_DNA"/>
</dbReference>
<name>A0ACC0KXT1_CHOFU</name>
<sequence length="943" mass="106008">MFLINKWGKAEVGHVRPGPDLVICDEGHRIKNSHSNISYALKQMRTKRRVVLTGYPLQNNLLEYWCMVDFVRPNYLGSKTEFCNMFERPIQNGQCIDSTPQDIRLMRYRAHVLHSLLVGFVQRRSHAVLQSTLPQKEEYVLLVRMTPLQRKLYDRFMNEVVRSTSVPNPLKAFAICCKIWNHPDVLYNFLRKRSEVNAAIEDDLDLEELGGVTKAGRARNSKNQPRRAAKTRGAPKKPAATIPPNTSTGSMMPRPDMPYGNAPYPPNGPYGPPQNYRPDQPGGQYPPYNYQNQGPGYYPPNQSYNQNYPGNYYPQQPPYDSNYPNQYPQNNPECNQNYNQNYWGNSNYYGNSGYYNNPQYPNNQPPQDYRGNPPSEFNNPQQYPPNYNPPSNDTPYSGTSLQPYANNQDQVPGTSYGSQPRPPYQGSYQNAPGFPDFNPNAPTGPYPNNQAPPGGYPNQPYPPPYAGTDAPYGTNPPPYNQYENRANFPAYPNNMPPNQTPKEEAQAAIKSDPTDAQGFQSNETKPNDGPGFPQNQFGNHPPNYPGYSNNVPSNVPGSQGQAQIKNEPNNTAGFLSDEIKSEAAGSGNAAPAVPYGNPAFNYNQTNMPGFPNQAENNGNGNYPFPNYPALETKPPLGSNSSGSPLTSWPLDTIKTEVDKLKAEEKTEKSESDGEVKIADLDTKMIVKNDTKKGKPEISSLAKDNKSKAGDKKKKPAKSNVIRSDASESEEESGKKTKQKGKSRENKKAEKPRPRGRPKGSKTKKDSKAPKEKDDSESEESEKEEKLNREEELALVKKAEEMTYDWAAELLKDYIPGIIENSSKMELFFYLLNESIKMGDRILLFSQSLFTLNLIEDFLERNYIPGTNCLWERNTNYYRLDGSTHALEREKLINEFNANPHIYLFLVSTRAGSLGINLVGANRVIVFDASWNPCHDTQAVCRVY</sequence>